<dbReference type="InterPro" id="IPR007402">
    <property type="entry name" value="DUF455"/>
</dbReference>
<dbReference type="KEGG" id="pacr:FXN63_07800"/>
<dbReference type="PIRSF" id="PIRSF012318">
    <property type="entry name" value="UCP012318"/>
    <property type="match status" value="1"/>
</dbReference>
<dbReference type="InterPro" id="IPR011197">
    <property type="entry name" value="UCP012318"/>
</dbReference>
<dbReference type="SUPFAM" id="SSF47240">
    <property type="entry name" value="Ferritin-like"/>
    <property type="match status" value="1"/>
</dbReference>
<evidence type="ECO:0000313" key="1">
    <source>
        <dbReference type="EMBL" id="QEI05761.1"/>
    </source>
</evidence>
<dbReference type="RefSeq" id="WP_148814144.1">
    <property type="nucleotide sequence ID" value="NZ_CP043046.1"/>
</dbReference>
<name>A0A5C0AYV0_9BURK</name>
<dbReference type="EMBL" id="CP043046">
    <property type="protein sequence ID" value="QEI05761.1"/>
    <property type="molecule type" value="Genomic_DNA"/>
</dbReference>
<dbReference type="Pfam" id="PF04305">
    <property type="entry name" value="DUF455"/>
    <property type="match status" value="1"/>
</dbReference>
<gene>
    <name evidence="1" type="ORF">FXN63_07800</name>
</gene>
<sequence>MMLPTELRRAALLALAEPDPVAKCDAVRGLRAIADNIDTTAALVEPVGIPGRPVRPELVDPHQLSTRGVHTPERRAILLHALAHIEFNAINLALDAIWRFADMPEAYYTDWLKVAEEEVFHYGLLTAYLADMGITYGDFPAHDGLWRMTARTCGDVLARMALVPRTLEARGLDASPPIRAKLAQAGDHRAAEILDVVLRDEIGHVAIGNRWYRHLCAQRGLDPLAEYEILALRFEAPILRGPFNVPARRAAGFTEEELAALVKRAGVGPLPPRAPSAFAAAPSPSAP</sequence>
<evidence type="ECO:0000313" key="2">
    <source>
        <dbReference type="Proteomes" id="UP000325161"/>
    </source>
</evidence>
<proteinExistence type="predicted"/>
<dbReference type="CDD" id="cd00657">
    <property type="entry name" value="Ferritin_like"/>
    <property type="match status" value="1"/>
</dbReference>
<dbReference type="OrthoDB" id="9778629at2"/>
<dbReference type="PANTHER" id="PTHR42782:SF4">
    <property type="entry name" value="DUF455 DOMAIN-CONTAINING PROTEIN"/>
    <property type="match status" value="1"/>
</dbReference>
<dbReference type="Proteomes" id="UP000325161">
    <property type="component" value="Chromosome"/>
</dbReference>
<reference evidence="1 2" key="1">
    <citation type="submission" date="2019-08" db="EMBL/GenBank/DDBJ databases">
        <title>Amphibian skin-associated Pigmentiphaga: genome sequence and occurrence across geography and hosts.</title>
        <authorList>
            <person name="Bletz M.C."/>
            <person name="Bunk B."/>
            <person name="Sproeer C."/>
            <person name="Biwer P."/>
            <person name="Reiter S."/>
            <person name="Rabemananjara F.C.E."/>
            <person name="Schulz S."/>
            <person name="Overmann J."/>
            <person name="Vences M."/>
        </authorList>
    </citation>
    <scope>NUCLEOTIDE SEQUENCE [LARGE SCALE GENOMIC DNA]</scope>
    <source>
        <strain evidence="1 2">Mada1488</strain>
    </source>
</reference>
<dbReference type="AlphaFoldDB" id="A0A5C0AYV0"/>
<accession>A0A5C0AYV0</accession>
<keyword evidence="2" id="KW-1185">Reference proteome</keyword>
<organism evidence="1 2">
    <name type="scientific">Pigmentiphaga aceris</name>
    <dbReference type="NCBI Taxonomy" id="1940612"/>
    <lineage>
        <taxon>Bacteria</taxon>
        <taxon>Pseudomonadati</taxon>
        <taxon>Pseudomonadota</taxon>
        <taxon>Betaproteobacteria</taxon>
        <taxon>Burkholderiales</taxon>
        <taxon>Alcaligenaceae</taxon>
        <taxon>Pigmentiphaga</taxon>
    </lineage>
</organism>
<protein>
    <submittedName>
        <fullName evidence="1">Ferritin-like domain-containing protein</fullName>
    </submittedName>
</protein>
<dbReference type="PANTHER" id="PTHR42782">
    <property type="entry name" value="SI:CH73-314G15.3"/>
    <property type="match status" value="1"/>
</dbReference>
<dbReference type="InterPro" id="IPR009078">
    <property type="entry name" value="Ferritin-like_SF"/>
</dbReference>